<dbReference type="InterPro" id="IPR024311">
    <property type="entry name" value="Lipocalin-like"/>
</dbReference>
<evidence type="ECO:0000259" key="1">
    <source>
        <dbReference type="Pfam" id="PF13648"/>
    </source>
</evidence>
<dbReference type="Proteomes" id="UP000309016">
    <property type="component" value="Chromosome"/>
</dbReference>
<keyword evidence="3" id="KW-1185">Reference proteome</keyword>
<dbReference type="Pfam" id="PF13648">
    <property type="entry name" value="Lipocalin_4"/>
    <property type="match status" value="1"/>
</dbReference>
<name>A0A5B7X424_9FLAO</name>
<protein>
    <recommendedName>
        <fullName evidence="1">Lipocalin-like domain-containing protein</fullName>
    </recommendedName>
</protein>
<dbReference type="KEGG" id="afla:FHG64_11815"/>
<dbReference type="AlphaFoldDB" id="A0A5B7X424"/>
<gene>
    <name evidence="2" type="ORF">FHG64_11815</name>
</gene>
<feature type="domain" description="Lipocalin-like" evidence="1">
    <location>
        <begin position="54"/>
        <end position="154"/>
    </location>
</feature>
<proteinExistence type="predicted"/>
<reference evidence="2 3" key="1">
    <citation type="submission" date="2019-06" db="EMBL/GenBank/DDBJ databases">
        <title>Complete genome sequence of Antarcticibacterium flavum KCTC 52984T from an Antarctic marine sediment.</title>
        <authorList>
            <person name="Lee Y.M."/>
            <person name="Shin S.C."/>
        </authorList>
    </citation>
    <scope>NUCLEOTIDE SEQUENCE [LARGE SCALE GENOMIC DNA]</scope>
    <source>
        <strain evidence="2 3">KCTC 52984</strain>
    </source>
</reference>
<organism evidence="2 3">
    <name type="scientific">Antarcticibacterium flavum</name>
    <dbReference type="NCBI Taxonomy" id="2058175"/>
    <lineage>
        <taxon>Bacteria</taxon>
        <taxon>Pseudomonadati</taxon>
        <taxon>Bacteroidota</taxon>
        <taxon>Flavobacteriia</taxon>
        <taxon>Flavobacteriales</taxon>
        <taxon>Flavobacteriaceae</taxon>
        <taxon>Antarcticibacterium</taxon>
    </lineage>
</organism>
<sequence>MIKEKTMEFKITKALLALCMCGMLFSCGGEDLDDTGEPVFKSSNLTADISSADLLGKWELIGMEGDREVDFNGDGIGSIDMLSETSCFNIMYYEFFDNGVVETGQARLWFDSSGNFTCLSGEYAATYSISQDILRVDFNLNGSPMTEEKQIALTSDATGDYLHVTLSDLEAAAYVNDPGTTNASHLSLIKMVYKKEL</sequence>
<dbReference type="OrthoDB" id="663527at2"/>
<evidence type="ECO:0000313" key="2">
    <source>
        <dbReference type="EMBL" id="QCY70030.1"/>
    </source>
</evidence>
<dbReference type="EMBL" id="CP040812">
    <property type="protein sequence ID" value="QCY70030.1"/>
    <property type="molecule type" value="Genomic_DNA"/>
</dbReference>
<accession>A0A5B7X424</accession>
<evidence type="ECO:0000313" key="3">
    <source>
        <dbReference type="Proteomes" id="UP000309016"/>
    </source>
</evidence>
<dbReference type="PROSITE" id="PS51257">
    <property type="entry name" value="PROKAR_LIPOPROTEIN"/>
    <property type="match status" value="1"/>
</dbReference>